<feature type="transmembrane region" description="Helical" evidence="1">
    <location>
        <begin position="49"/>
        <end position="72"/>
    </location>
</feature>
<dbReference type="KEGG" id="cci:CC1G_14341"/>
<dbReference type="GeneID" id="9379876"/>
<dbReference type="HOGENOM" id="CLU_193932_0_0_1"/>
<dbReference type="InParanoid" id="D6RLX7"/>
<dbReference type="EMBL" id="AACS02000004">
    <property type="protein sequence ID" value="EFI27848.1"/>
    <property type="molecule type" value="Genomic_DNA"/>
</dbReference>
<keyword evidence="4" id="KW-1185">Reference proteome</keyword>
<organism evidence="3 4">
    <name type="scientific">Coprinopsis cinerea (strain Okayama-7 / 130 / ATCC MYA-4618 / FGSC 9003)</name>
    <name type="common">Inky cap fungus</name>
    <name type="synonym">Hormographiella aspergillata</name>
    <dbReference type="NCBI Taxonomy" id="240176"/>
    <lineage>
        <taxon>Eukaryota</taxon>
        <taxon>Fungi</taxon>
        <taxon>Dikarya</taxon>
        <taxon>Basidiomycota</taxon>
        <taxon>Agaricomycotina</taxon>
        <taxon>Agaricomycetes</taxon>
        <taxon>Agaricomycetidae</taxon>
        <taxon>Agaricales</taxon>
        <taxon>Agaricineae</taxon>
        <taxon>Psathyrellaceae</taxon>
        <taxon>Coprinopsis</taxon>
    </lineage>
</organism>
<reference evidence="3 4" key="1">
    <citation type="journal article" date="2010" name="Proc. Natl. Acad. Sci. U.S.A.">
        <title>Insights into evolution of multicellular fungi from the assembled chromosomes of the mushroom Coprinopsis cinerea (Coprinus cinereus).</title>
        <authorList>
            <person name="Stajich J.E."/>
            <person name="Wilke S.K."/>
            <person name="Ahren D."/>
            <person name="Au C.H."/>
            <person name="Birren B.W."/>
            <person name="Borodovsky M."/>
            <person name="Burns C."/>
            <person name="Canback B."/>
            <person name="Casselton L.A."/>
            <person name="Cheng C.K."/>
            <person name="Deng J."/>
            <person name="Dietrich F.S."/>
            <person name="Fargo D.C."/>
            <person name="Farman M.L."/>
            <person name="Gathman A.C."/>
            <person name="Goldberg J."/>
            <person name="Guigo R."/>
            <person name="Hoegger P.J."/>
            <person name="Hooker J.B."/>
            <person name="Huggins A."/>
            <person name="James T.Y."/>
            <person name="Kamada T."/>
            <person name="Kilaru S."/>
            <person name="Kodira C."/>
            <person name="Kues U."/>
            <person name="Kupfer D."/>
            <person name="Kwan H.S."/>
            <person name="Lomsadze A."/>
            <person name="Li W."/>
            <person name="Lilly W.W."/>
            <person name="Ma L.J."/>
            <person name="Mackey A.J."/>
            <person name="Manning G."/>
            <person name="Martin F."/>
            <person name="Muraguchi H."/>
            <person name="Natvig D.O."/>
            <person name="Palmerini H."/>
            <person name="Ramesh M.A."/>
            <person name="Rehmeyer C.J."/>
            <person name="Roe B.A."/>
            <person name="Shenoy N."/>
            <person name="Stanke M."/>
            <person name="Ter-Hovhannisyan V."/>
            <person name="Tunlid A."/>
            <person name="Velagapudi R."/>
            <person name="Vision T.J."/>
            <person name="Zeng Q."/>
            <person name="Zolan M.E."/>
            <person name="Pukkila P.J."/>
        </authorList>
    </citation>
    <scope>NUCLEOTIDE SEQUENCE [LARGE SCALE GENOMIC DNA]</scope>
    <source>
        <strain evidence="4">Okayama-7 / 130 / ATCC MYA-4618 / FGSC 9003</strain>
    </source>
</reference>
<dbReference type="STRING" id="240176.D6RLX7"/>
<sequence>MDTIKQDSVRRHRFVQFCIQFASLTLVYYDYLLTLGREVQYVWRRKFHVLTVIFFFCRYSTISNVVFLFGLVHKFDKIRGF</sequence>
<keyword evidence="1" id="KW-1133">Transmembrane helix</keyword>
<dbReference type="AlphaFoldDB" id="D6RLX7"/>
<dbReference type="Proteomes" id="UP000001861">
    <property type="component" value="Unassembled WGS sequence"/>
</dbReference>
<evidence type="ECO:0000256" key="1">
    <source>
        <dbReference type="SAM" id="Phobius"/>
    </source>
</evidence>
<feature type="transmembrane region" description="Helical" evidence="1">
    <location>
        <begin position="12"/>
        <end position="29"/>
    </location>
</feature>
<keyword evidence="1" id="KW-0812">Transmembrane</keyword>
<dbReference type="RefSeq" id="XP_002911342.1">
    <property type="nucleotide sequence ID" value="XM_002911296.1"/>
</dbReference>
<name>D6RLX7_COPC7</name>
<evidence type="ECO:0000259" key="2">
    <source>
        <dbReference type="Pfam" id="PF20151"/>
    </source>
</evidence>
<comment type="caution">
    <text evidence="3">The sequence shown here is derived from an EMBL/GenBank/DDBJ whole genome shotgun (WGS) entry which is preliminary data.</text>
</comment>
<proteinExistence type="predicted"/>
<evidence type="ECO:0000313" key="4">
    <source>
        <dbReference type="Proteomes" id="UP000001861"/>
    </source>
</evidence>
<feature type="domain" description="DUF6533" evidence="2">
    <location>
        <begin position="18"/>
        <end position="62"/>
    </location>
</feature>
<keyword evidence="1" id="KW-0472">Membrane</keyword>
<dbReference type="InterPro" id="IPR045340">
    <property type="entry name" value="DUF6533"/>
</dbReference>
<dbReference type="OMA" id="LELEYIW"/>
<evidence type="ECO:0000313" key="3">
    <source>
        <dbReference type="EMBL" id="EFI27848.1"/>
    </source>
</evidence>
<accession>D6RLX7</accession>
<protein>
    <recommendedName>
        <fullName evidence="2">DUF6533 domain-containing protein</fullName>
    </recommendedName>
</protein>
<dbReference type="OrthoDB" id="3242409at2759"/>
<dbReference type="Pfam" id="PF20151">
    <property type="entry name" value="DUF6533"/>
    <property type="match status" value="1"/>
</dbReference>
<dbReference type="VEuPathDB" id="FungiDB:CC1G_14341"/>
<gene>
    <name evidence="3" type="ORF">CC1G_14341</name>
</gene>